<dbReference type="GeneID" id="63837094"/>
<accession>A0A9P4YB31</accession>
<keyword evidence="2" id="KW-1185">Reference proteome</keyword>
<dbReference type="AlphaFoldDB" id="A0A9P4YB31"/>
<protein>
    <submittedName>
        <fullName evidence="1">Uncharacterized protein</fullName>
    </submittedName>
</protein>
<dbReference type="InterPro" id="IPR029021">
    <property type="entry name" value="Prot-tyrosine_phosphatase-like"/>
</dbReference>
<dbReference type="Proteomes" id="UP000803844">
    <property type="component" value="Unassembled WGS sequence"/>
</dbReference>
<reference evidence="1" key="1">
    <citation type="journal article" date="2020" name="Phytopathology">
        <title>Genome sequence of the chestnut blight fungus Cryphonectria parasitica EP155: A fundamental resource for an archetypical invasive plant pathogen.</title>
        <authorList>
            <person name="Crouch J.A."/>
            <person name="Dawe A."/>
            <person name="Aerts A."/>
            <person name="Barry K."/>
            <person name="Churchill A.C.L."/>
            <person name="Grimwood J."/>
            <person name="Hillman B."/>
            <person name="Milgroom M.G."/>
            <person name="Pangilinan J."/>
            <person name="Smith M."/>
            <person name="Salamov A."/>
            <person name="Schmutz J."/>
            <person name="Yadav J."/>
            <person name="Grigoriev I.V."/>
            <person name="Nuss D."/>
        </authorList>
    </citation>
    <scope>NUCLEOTIDE SEQUENCE</scope>
    <source>
        <strain evidence="1">EP155</strain>
    </source>
</reference>
<dbReference type="EMBL" id="MU032344">
    <property type="protein sequence ID" value="KAF3769778.1"/>
    <property type="molecule type" value="Genomic_DNA"/>
</dbReference>
<name>A0A9P4YB31_CRYP1</name>
<organism evidence="1 2">
    <name type="scientific">Cryphonectria parasitica (strain ATCC 38755 / EP155)</name>
    <dbReference type="NCBI Taxonomy" id="660469"/>
    <lineage>
        <taxon>Eukaryota</taxon>
        <taxon>Fungi</taxon>
        <taxon>Dikarya</taxon>
        <taxon>Ascomycota</taxon>
        <taxon>Pezizomycotina</taxon>
        <taxon>Sordariomycetes</taxon>
        <taxon>Sordariomycetidae</taxon>
        <taxon>Diaporthales</taxon>
        <taxon>Cryphonectriaceae</taxon>
        <taxon>Cryphonectria-Endothia species complex</taxon>
        <taxon>Cryphonectria</taxon>
    </lineage>
</organism>
<dbReference type="SUPFAM" id="SSF52799">
    <property type="entry name" value="(Phosphotyrosine protein) phosphatases II"/>
    <property type="match status" value="1"/>
</dbReference>
<evidence type="ECO:0000313" key="1">
    <source>
        <dbReference type="EMBL" id="KAF3769778.1"/>
    </source>
</evidence>
<proteinExistence type="predicted"/>
<dbReference type="CDD" id="cd14498">
    <property type="entry name" value="DSP"/>
    <property type="match status" value="1"/>
</dbReference>
<comment type="caution">
    <text evidence="1">The sequence shown here is derived from an EMBL/GenBank/DDBJ whole genome shotgun (WGS) entry which is preliminary data.</text>
</comment>
<dbReference type="Gene3D" id="3.90.190.10">
    <property type="entry name" value="Protein tyrosine phosphatase superfamily"/>
    <property type="match status" value="1"/>
</dbReference>
<sequence length="390" mass="44446">MGSEFPDGGICTLSCVKVHADLIYRSLLAKEYTTLDSYADLEQLELYEGQSLGLLGNSVKQRLLRMLQGEMEPVTEVASVMKIDGLCLGSMANCRTHDKDFAILTIHPDDWVAGQEAVEPDASWMKHGKLAWNSIPITNLEDREHGLKEALIGLPHKTCFIRAPSVVNGILSPVVDHYVIELEDSTAAPLLKFFPNACQFLATHLAAPRRKAMAHCKAGKSRGPAFTLAFMIYRYYHTVIENNPQYPSITPSQKAKVVDRLDAVINDFMGFLMEIRPCISADNKFRTQLRLWAWQLVHKTRPAINPERPRPGGGDMRDAAIIEFYIREQRPFRNLVEHWLKRRFSGETRWRAAEMEKARMEGTAKGQDPKVKMEEYIHYWKRVMQTEAEE</sequence>
<dbReference type="OrthoDB" id="10252009at2759"/>
<gene>
    <name evidence="1" type="ORF">M406DRAFT_325261</name>
</gene>
<evidence type="ECO:0000313" key="2">
    <source>
        <dbReference type="Proteomes" id="UP000803844"/>
    </source>
</evidence>
<dbReference type="RefSeq" id="XP_040780739.1">
    <property type="nucleotide sequence ID" value="XM_040919965.1"/>
</dbReference>